<dbReference type="Gene3D" id="3.30.470.30">
    <property type="entry name" value="DNA ligase/mRNA capping enzyme"/>
    <property type="match status" value="1"/>
</dbReference>
<dbReference type="CDD" id="cd07971">
    <property type="entry name" value="OBF_DNA_ligase_LigD"/>
    <property type="match status" value="1"/>
</dbReference>
<dbReference type="InterPro" id="IPR012340">
    <property type="entry name" value="NA-bd_OB-fold"/>
</dbReference>
<dbReference type="PANTHER" id="PTHR45674:SF4">
    <property type="entry name" value="DNA LIGASE 1"/>
    <property type="match status" value="1"/>
</dbReference>
<reference evidence="7" key="1">
    <citation type="journal article" date="2019" name="Int. J. Syst. Evol. Microbiol.">
        <title>The Global Catalogue of Microorganisms (GCM) 10K type strain sequencing project: providing services to taxonomists for standard genome sequencing and annotation.</title>
        <authorList>
            <consortium name="The Broad Institute Genomics Platform"/>
            <consortium name="The Broad Institute Genome Sequencing Center for Infectious Disease"/>
            <person name="Wu L."/>
            <person name="Ma J."/>
        </authorList>
    </citation>
    <scope>NUCLEOTIDE SEQUENCE [LARGE SCALE GENOMIC DNA]</scope>
    <source>
        <strain evidence="7">WLHS5</strain>
    </source>
</reference>
<protein>
    <recommendedName>
        <fullName evidence="2">DNA ligase (ATP)</fullName>
        <ecNumber evidence="2">6.5.1.1</ecNumber>
    </recommendedName>
</protein>
<dbReference type="InterPro" id="IPR012310">
    <property type="entry name" value="DNA_ligase_ATP-dep_cent"/>
</dbReference>
<comment type="similarity">
    <text evidence="1">Belongs to the ATP-dependent DNA ligase family.</text>
</comment>
<evidence type="ECO:0000313" key="7">
    <source>
        <dbReference type="Proteomes" id="UP001596504"/>
    </source>
</evidence>
<dbReference type="Gene3D" id="3.30.1490.70">
    <property type="match status" value="1"/>
</dbReference>
<dbReference type="GO" id="GO:0016874">
    <property type="term" value="F:ligase activity"/>
    <property type="evidence" value="ECO:0007669"/>
    <property type="project" value="UniProtKB-KW"/>
</dbReference>
<dbReference type="NCBIfam" id="TIGR02779">
    <property type="entry name" value="NHEJ_ligase_lig"/>
    <property type="match status" value="1"/>
</dbReference>
<dbReference type="PROSITE" id="PS50160">
    <property type="entry name" value="DNA_LIGASE_A3"/>
    <property type="match status" value="1"/>
</dbReference>
<dbReference type="Proteomes" id="UP001596504">
    <property type="component" value="Unassembled WGS sequence"/>
</dbReference>
<dbReference type="InterPro" id="IPR014146">
    <property type="entry name" value="LigD_ligase_dom"/>
</dbReference>
<keyword evidence="3 6" id="KW-0436">Ligase</keyword>
<comment type="caution">
    <text evidence="6">The sequence shown here is derived from an EMBL/GenBank/DDBJ whole genome shotgun (WGS) entry which is preliminary data.</text>
</comment>
<proteinExistence type="inferred from homology"/>
<dbReference type="CDD" id="cd07906">
    <property type="entry name" value="Adenylation_DNA_ligase_LigD_LigC"/>
    <property type="match status" value="1"/>
</dbReference>
<evidence type="ECO:0000256" key="3">
    <source>
        <dbReference type="ARBA" id="ARBA00022598"/>
    </source>
</evidence>
<keyword evidence="7" id="KW-1185">Reference proteome</keyword>
<dbReference type="PROSITE" id="PS00697">
    <property type="entry name" value="DNA_LIGASE_A1"/>
    <property type="match status" value="1"/>
</dbReference>
<accession>A0ABW2LN59</accession>
<comment type="catalytic activity">
    <reaction evidence="4">
        <text>ATP + (deoxyribonucleotide)n-3'-hydroxyl + 5'-phospho-(deoxyribonucleotide)m = (deoxyribonucleotide)n+m + AMP + diphosphate.</text>
        <dbReference type="EC" id="6.5.1.1"/>
    </reaction>
</comment>
<feature type="domain" description="ATP-dependent DNA ligase family profile" evidence="5">
    <location>
        <begin position="121"/>
        <end position="253"/>
    </location>
</feature>
<dbReference type="Gene3D" id="2.40.50.140">
    <property type="entry name" value="Nucleic acid-binding proteins"/>
    <property type="match status" value="1"/>
</dbReference>
<name>A0ABW2LN59_9PSEU</name>
<organism evidence="6 7">
    <name type="scientific">Saccharopolyspora griseoalba</name>
    <dbReference type="NCBI Taxonomy" id="1431848"/>
    <lineage>
        <taxon>Bacteria</taxon>
        <taxon>Bacillati</taxon>
        <taxon>Actinomycetota</taxon>
        <taxon>Actinomycetes</taxon>
        <taxon>Pseudonocardiales</taxon>
        <taxon>Pseudonocardiaceae</taxon>
        <taxon>Saccharopolyspora</taxon>
    </lineage>
</organism>
<dbReference type="RefSeq" id="WP_380671378.1">
    <property type="nucleotide sequence ID" value="NZ_JBHTCJ010000012.1"/>
</dbReference>
<dbReference type="Pfam" id="PF01068">
    <property type="entry name" value="DNA_ligase_A_M"/>
    <property type="match status" value="1"/>
</dbReference>
<dbReference type="InterPro" id="IPR016059">
    <property type="entry name" value="DNA_ligase_ATP-dep_CS"/>
</dbReference>
<evidence type="ECO:0000259" key="5">
    <source>
        <dbReference type="PROSITE" id="PS50160"/>
    </source>
</evidence>
<sequence length="332" mass="37362">MSALFDRLSEDARARLRRRAQPRWIDPALATLVHEPFSAADWLFEPKLDGERCLIFKRGGEVRILSRNRKDLGDTYPELVRAVAEQPGEDLVLDGEIVAFRGGVSSFARLQQRMQAGPGAASGPRVPVRCYVFDVLHAAGHDVTPLPLRERKKLLPGALDLRDPLRRTPYVNSRGEDYHARACRSGWEGVLAKDATSAYARGRSRTWLKFKCVNNQEVVIGGFTEPTGSRPALGALLIGYYEDRRLVYGGKVGTGFDDATLRDLRRRLDELERSRSPFAGDVDERRAHWVAPRLVAEVAFTEWTDDGKLRHPSYHGLRRDKDPAEVVREIPA</sequence>
<dbReference type="SUPFAM" id="SSF56091">
    <property type="entry name" value="DNA ligase/mRNA capping enzyme, catalytic domain"/>
    <property type="match status" value="1"/>
</dbReference>
<dbReference type="EMBL" id="JBHTCJ010000012">
    <property type="protein sequence ID" value="MFC7343966.1"/>
    <property type="molecule type" value="Genomic_DNA"/>
</dbReference>
<gene>
    <name evidence="6" type="primary">ligD</name>
    <name evidence="6" type="ORF">ACFQRI_21380</name>
</gene>
<evidence type="ECO:0000256" key="1">
    <source>
        <dbReference type="ARBA" id="ARBA00007572"/>
    </source>
</evidence>
<dbReference type="PANTHER" id="PTHR45674">
    <property type="entry name" value="DNA LIGASE 1/3 FAMILY MEMBER"/>
    <property type="match status" value="1"/>
</dbReference>
<evidence type="ECO:0000313" key="6">
    <source>
        <dbReference type="EMBL" id="MFC7343966.1"/>
    </source>
</evidence>
<dbReference type="Pfam" id="PF04679">
    <property type="entry name" value="DNA_ligase_A_C"/>
    <property type="match status" value="1"/>
</dbReference>
<evidence type="ECO:0000256" key="4">
    <source>
        <dbReference type="ARBA" id="ARBA00034003"/>
    </source>
</evidence>
<dbReference type="InterPro" id="IPR050191">
    <property type="entry name" value="ATP-dep_DNA_ligase"/>
</dbReference>
<dbReference type="InterPro" id="IPR012309">
    <property type="entry name" value="DNA_ligase_ATP-dep_C"/>
</dbReference>
<dbReference type="SUPFAM" id="SSF50249">
    <property type="entry name" value="Nucleic acid-binding proteins"/>
    <property type="match status" value="1"/>
</dbReference>
<evidence type="ECO:0000256" key="2">
    <source>
        <dbReference type="ARBA" id="ARBA00012727"/>
    </source>
</evidence>
<dbReference type="EC" id="6.5.1.1" evidence="2"/>